<organism evidence="3 4">
    <name type="scientific">Limulus polyphemus</name>
    <name type="common">Atlantic horseshoe crab</name>
    <dbReference type="NCBI Taxonomy" id="6850"/>
    <lineage>
        <taxon>Eukaryota</taxon>
        <taxon>Metazoa</taxon>
        <taxon>Ecdysozoa</taxon>
        <taxon>Arthropoda</taxon>
        <taxon>Chelicerata</taxon>
        <taxon>Merostomata</taxon>
        <taxon>Xiphosura</taxon>
        <taxon>Limulidae</taxon>
        <taxon>Limulus</taxon>
    </lineage>
</organism>
<evidence type="ECO:0000256" key="1">
    <source>
        <dbReference type="SAM" id="MobiDB-lite"/>
    </source>
</evidence>
<feature type="chain" id="PRO_5045237586" evidence="2">
    <location>
        <begin position="21"/>
        <end position="140"/>
    </location>
</feature>
<feature type="signal peptide" evidence="2">
    <location>
        <begin position="1"/>
        <end position="20"/>
    </location>
</feature>
<keyword evidence="3" id="KW-1185">Reference proteome</keyword>
<name>A0ABM1BV81_LIMPO</name>
<gene>
    <name evidence="4" type="primary">LOC106473184</name>
</gene>
<dbReference type="RefSeq" id="XP_013789317.1">
    <property type="nucleotide sequence ID" value="XM_013933863.2"/>
</dbReference>
<dbReference type="GeneID" id="106473184"/>
<evidence type="ECO:0000313" key="3">
    <source>
        <dbReference type="Proteomes" id="UP000694941"/>
    </source>
</evidence>
<feature type="region of interest" description="Disordered" evidence="1">
    <location>
        <begin position="67"/>
        <end position="140"/>
    </location>
</feature>
<feature type="compositionally biased region" description="Low complexity" evidence="1">
    <location>
        <begin position="70"/>
        <end position="92"/>
    </location>
</feature>
<sequence length="140" mass="15446">MTGTVLFCLLLKLFSRSKFGRHRERFVDVAAPSVVLTEMEEPPSMSHSRCSNCNECSSGLQRASYSMLAPPTSAGSRRTSSTSIRSHTSLPSNHEGCDPVRRSSSPVETTPSGFYRDNQQGEQETSIMEKSPEDELQSVK</sequence>
<accession>A0ABM1BV81</accession>
<proteinExistence type="predicted"/>
<reference evidence="4" key="1">
    <citation type="submission" date="2025-08" db="UniProtKB">
        <authorList>
            <consortium name="RefSeq"/>
        </authorList>
    </citation>
    <scope>IDENTIFICATION</scope>
    <source>
        <tissue evidence="4">Muscle</tissue>
    </source>
</reference>
<dbReference type="Proteomes" id="UP000694941">
    <property type="component" value="Unplaced"/>
</dbReference>
<keyword evidence="2" id="KW-0732">Signal</keyword>
<protein>
    <submittedName>
        <fullName evidence="4">Uncharacterized protein LOC106473184</fullName>
    </submittedName>
</protein>
<evidence type="ECO:0000256" key="2">
    <source>
        <dbReference type="SAM" id="SignalP"/>
    </source>
</evidence>
<evidence type="ECO:0000313" key="4">
    <source>
        <dbReference type="RefSeq" id="XP_013789317.1"/>
    </source>
</evidence>
<feature type="compositionally biased region" description="Polar residues" evidence="1">
    <location>
        <begin position="102"/>
        <end position="128"/>
    </location>
</feature>